<evidence type="ECO:0000313" key="2">
    <source>
        <dbReference type="EMBL" id="MBW8268676.1"/>
    </source>
</evidence>
<gene>
    <name evidence="2" type="ORF">K1J50_04175</name>
</gene>
<protein>
    <submittedName>
        <fullName evidence="2">Nuclear transport factor 2 family protein</fullName>
    </submittedName>
</protein>
<dbReference type="RefSeq" id="WP_220116184.1">
    <property type="nucleotide sequence ID" value="NZ_JAHZUY010000006.1"/>
</dbReference>
<dbReference type="Gene3D" id="3.10.450.50">
    <property type="match status" value="1"/>
</dbReference>
<dbReference type="Pfam" id="PF14534">
    <property type="entry name" value="DUF4440"/>
    <property type="match status" value="1"/>
</dbReference>
<proteinExistence type="predicted"/>
<reference evidence="2 3" key="1">
    <citation type="submission" date="2021-08" db="EMBL/GenBank/DDBJ databases">
        <title>Caldovatus sediminis gen. nov., sp. nov., a moderately thermophilic bacterium isolated from a hot spring.</title>
        <authorList>
            <person name="Hu C.-J."/>
            <person name="Li W.-J."/>
            <person name="Xian W.-D."/>
        </authorList>
    </citation>
    <scope>NUCLEOTIDE SEQUENCE [LARGE SCALE GENOMIC DNA]</scope>
    <source>
        <strain evidence="2 3">SYSU G05006</strain>
    </source>
</reference>
<feature type="domain" description="DUF4440" evidence="1">
    <location>
        <begin position="22"/>
        <end position="115"/>
    </location>
</feature>
<evidence type="ECO:0000313" key="3">
    <source>
        <dbReference type="Proteomes" id="UP001519924"/>
    </source>
</evidence>
<name>A0ABS7EZ97_9PROT</name>
<comment type="caution">
    <text evidence="2">The sequence shown here is derived from an EMBL/GenBank/DDBJ whole genome shotgun (WGS) entry which is preliminary data.</text>
</comment>
<evidence type="ECO:0000259" key="1">
    <source>
        <dbReference type="Pfam" id="PF14534"/>
    </source>
</evidence>
<dbReference type="SUPFAM" id="SSF54427">
    <property type="entry name" value="NTF2-like"/>
    <property type="match status" value="1"/>
</dbReference>
<dbReference type="InterPro" id="IPR032710">
    <property type="entry name" value="NTF2-like_dom_sf"/>
</dbReference>
<dbReference type="EMBL" id="JAHZUY010000006">
    <property type="protein sequence ID" value="MBW8268676.1"/>
    <property type="molecule type" value="Genomic_DNA"/>
</dbReference>
<dbReference type="InterPro" id="IPR027843">
    <property type="entry name" value="DUF4440"/>
</dbReference>
<dbReference type="Proteomes" id="UP001519924">
    <property type="component" value="Unassembled WGS sequence"/>
</dbReference>
<keyword evidence="3" id="KW-1185">Reference proteome</keyword>
<sequence>MADQAALRAMREVNRLFEEEVVGKGDFAALDRIYTPDARLLPPDGAMVEGIENIRAFWRQVEQDLGVTSVRLEPFEAEAAGDTAYEVGRGEVGTASGAVRIQYMVVWKRQDGAWR</sequence>
<accession>A0ABS7EZ97</accession>
<organism evidence="2 3">
    <name type="scientific">Caldovatus aquaticus</name>
    <dbReference type="NCBI Taxonomy" id="2865671"/>
    <lineage>
        <taxon>Bacteria</taxon>
        <taxon>Pseudomonadati</taxon>
        <taxon>Pseudomonadota</taxon>
        <taxon>Alphaproteobacteria</taxon>
        <taxon>Acetobacterales</taxon>
        <taxon>Roseomonadaceae</taxon>
        <taxon>Caldovatus</taxon>
    </lineage>
</organism>